<dbReference type="EMBL" id="CACRXK020004436">
    <property type="protein sequence ID" value="CAB4002736.1"/>
    <property type="molecule type" value="Genomic_DNA"/>
</dbReference>
<protein>
    <submittedName>
        <fullName evidence="8">Uncharacterized protein</fullName>
    </submittedName>
</protein>
<reference evidence="8" key="1">
    <citation type="submission" date="2020-04" db="EMBL/GenBank/DDBJ databases">
        <authorList>
            <person name="Alioto T."/>
            <person name="Alioto T."/>
            <person name="Gomez Garrido J."/>
        </authorList>
    </citation>
    <scope>NUCLEOTIDE SEQUENCE</scope>
    <source>
        <strain evidence="8">A484AB</strain>
    </source>
</reference>
<dbReference type="PANTHER" id="PTHR10877:SF150">
    <property type="entry name" value="REJ DOMAIN-CONTAINING PROTEIN"/>
    <property type="match status" value="1"/>
</dbReference>
<gene>
    <name evidence="8" type="ORF">PACLA_8A009581</name>
</gene>
<dbReference type="Pfam" id="PF08016">
    <property type="entry name" value="PKD_channel"/>
    <property type="match status" value="1"/>
</dbReference>
<dbReference type="Gene3D" id="1.10.287.70">
    <property type="match status" value="1"/>
</dbReference>
<keyword evidence="9" id="KW-1185">Reference proteome</keyword>
<keyword evidence="4 7" id="KW-1133">Transmembrane helix</keyword>
<feature type="region of interest" description="Disordered" evidence="6">
    <location>
        <begin position="175"/>
        <end position="220"/>
    </location>
</feature>
<dbReference type="InterPro" id="IPR013122">
    <property type="entry name" value="PKD1_2_channel"/>
</dbReference>
<feature type="compositionally biased region" description="Acidic residues" evidence="6">
    <location>
        <begin position="184"/>
        <end position="201"/>
    </location>
</feature>
<evidence type="ECO:0000313" key="8">
    <source>
        <dbReference type="EMBL" id="CAB4002736.1"/>
    </source>
</evidence>
<dbReference type="PANTHER" id="PTHR10877">
    <property type="entry name" value="POLYCYSTIN FAMILY MEMBER"/>
    <property type="match status" value="1"/>
</dbReference>
<keyword evidence="5 7" id="KW-0472">Membrane</keyword>
<evidence type="ECO:0000313" key="9">
    <source>
        <dbReference type="Proteomes" id="UP001152795"/>
    </source>
</evidence>
<evidence type="ECO:0000256" key="1">
    <source>
        <dbReference type="ARBA" id="ARBA00004141"/>
    </source>
</evidence>
<evidence type="ECO:0000256" key="6">
    <source>
        <dbReference type="SAM" id="MobiDB-lite"/>
    </source>
</evidence>
<dbReference type="InterPro" id="IPR051223">
    <property type="entry name" value="Polycystin"/>
</dbReference>
<evidence type="ECO:0000256" key="3">
    <source>
        <dbReference type="ARBA" id="ARBA00022692"/>
    </source>
</evidence>
<feature type="transmembrane region" description="Helical" evidence="7">
    <location>
        <begin position="21"/>
        <end position="42"/>
    </location>
</feature>
<dbReference type="GO" id="GO:0050982">
    <property type="term" value="P:detection of mechanical stimulus"/>
    <property type="evidence" value="ECO:0007669"/>
    <property type="project" value="TreeGrafter"/>
</dbReference>
<keyword evidence="3 7" id="KW-0812">Transmembrane</keyword>
<evidence type="ECO:0000256" key="7">
    <source>
        <dbReference type="SAM" id="Phobius"/>
    </source>
</evidence>
<evidence type="ECO:0000256" key="4">
    <source>
        <dbReference type="ARBA" id="ARBA00022989"/>
    </source>
</evidence>
<evidence type="ECO:0000256" key="5">
    <source>
        <dbReference type="ARBA" id="ARBA00023136"/>
    </source>
</evidence>
<dbReference type="OrthoDB" id="6021456at2759"/>
<evidence type="ECO:0000256" key="2">
    <source>
        <dbReference type="ARBA" id="ARBA00007200"/>
    </source>
</evidence>
<feature type="compositionally biased region" description="Basic and acidic residues" evidence="6">
    <location>
        <begin position="202"/>
        <end position="220"/>
    </location>
</feature>
<dbReference type="AlphaFoldDB" id="A0A7D9IA23"/>
<proteinExistence type="inferred from homology"/>
<comment type="caution">
    <text evidence="8">The sequence shown here is derived from an EMBL/GenBank/DDBJ whole genome shotgun (WGS) entry which is preliminary data.</text>
</comment>
<name>A0A7D9IA23_PARCT</name>
<comment type="similarity">
    <text evidence="2">Belongs to the polycystin family.</text>
</comment>
<dbReference type="GO" id="GO:0005262">
    <property type="term" value="F:calcium channel activity"/>
    <property type="evidence" value="ECO:0007669"/>
    <property type="project" value="TreeGrafter"/>
</dbReference>
<organism evidence="8 9">
    <name type="scientific">Paramuricea clavata</name>
    <name type="common">Red gorgonian</name>
    <name type="synonym">Violescent sea-whip</name>
    <dbReference type="NCBI Taxonomy" id="317549"/>
    <lineage>
        <taxon>Eukaryota</taxon>
        <taxon>Metazoa</taxon>
        <taxon>Cnidaria</taxon>
        <taxon>Anthozoa</taxon>
        <taxon>Octocorallia</taxon>
        <taxon>Malacalcyonacea</taxon>
        <taxon>Plexauridae</taxon>
        <taxon>Paramuricea</taxon>
    </lineage>
</organism>
<dbReference type="GO" id="GO:0016020">
    <property type="term" value="C:membrane"/>
    <property type="evidence" value="ECO:0007669"/>
    <property type="project" value="UniProtKB-SubCell"/>
</dbReference>
<sequence>MTVGSFDFDALNATNRIIGPIFFFSYIMVMVMILMNVFLSIINDTFNEVNSDVSKQSSDSEIADFMMDRFVATVKRTGATIQPIYKEPKDELDQNLDDIEELSDNVQLALRSLCLESIRHTSWFKADNVEESDKKRQILELLIISGENFTESDVCDAIPVLDTVLAKQNWRGKRKKTRKRQAEEREDDDEVDDSDGSDDDSNSDRYEDVFDAKDNTRFDF</sequence>
<comment type="subcellular location">
    <subcellularLocation>
        <location evidence="1">Membrane</location>
        <topology evidence="1">Multi-pass membrane protein</topology>
    </subcellularLocation>
</comment>
<dbReference type="Proteomes" id="UP001152795">
    <property type="component" value="Unassembled WGS sequence"/>
</dbReference>
<accession>A0A7D9IA23</accession>